<dbReference type="OrthoDB" id="420396at2"/>
<dbReference type="GO" id="GO:0015979">
    <property type="term" value="P:photosynthesis"/>
    <property type="evidence" value="ECO:0007669"/>
    <property type="project" value="UniProtKB-KW"/>
</dbReference>
<evidence type="ECO:0000256" key="4">
    <source>
        <dbReference type="ARBA" id="ARBA00022738"/>
    </source>
</evidence>
<dbReference type="InterPro" id="IPR016470">
    <property type="entry name" value="Phycobilisome"/>
</dbReference>
<proteinExistence type="inferred from homology"/>
<dbReference type="InterPro" id="IPR001297">
    <property type="entry name" value="PBS_linker_dom"/>
</dbReference>
<comment type="subcellular location">
    <subcellularLocation>
        <location evidence="1">Cellular thylakoid membrane</location>
        <topology evidence="1">Peripheral membrane protein</topology>
        <orientation evidence="1">Cytoplasmic side</orientation>
    </subcellularLocation>
</comment>
<evidence type="ECO:0000313" key="11">
    <source>
        <dbReference type="Proteomes" id="UP000287247"/>
    </source>
</evidence>
<keyword evidence="11" id="KW-1185">Reference proteome</keyword>
<dbReference type="PROSITE" id="PS51441">
    <property type="entry name" value="CPCD_LIKE"/>
    <property type="match status" value="1"/>
</dbReference>
<dbReference type="PROSITE" id="PS51445">
    <property type="entry name" value="PBS_LINKER"/>
    <property type="match status" value="1"/>
</dbReference>
<evidence type="ECO:0000256" key="1">
    <source>
        <dbReference type="ARBA" id="ARBA00004445"/>
    </source>
</evidence>
<evidence type="ECO:0000313" key="10">
    <source>
        <dbReference type="EMBL" id="GBF82044.1"/>
    </source>
</evidence>
<protein>
    <submittedName>
        <fullName evidence="10">Phycobilisome linker polypeptide</fullName>
    </submittedName>
</protein>
<gene>
    <name evidence="10" type="ORF">AsFPU1_3468</name>
</gene>
<name>A0A401ILA6_APHSA</name>
<keyword evidence="5" id="KW-0793">Thylakoid</keyword>
<comment type="similarity">
    <text evidence="7">Belongs to the phycobilisome linker protein family.</text>
</comment>
<feature type="domain" description="PBS-linker" evidence="9">
    <location>
        <begin position="1"/>
        <end position="180"/>
    </location>
</feature>
<evidence type="ECO:0000256" key="3">
    <source>
        <dbReference type="ARBA" id="ARBA00022549"/>
    </source>
</evidence>
<dbReference type="RefSeq" id="WP_124976031.1">
    <property type="nucleotide sequence ID" value="NZ_BDQK01000014.1"/>
</dbReference>
<sequence length="295" mass="32437">MAITTAASRLGTSAYSDASPVELRSNWSQADAKAVIRAVYRQVLGNDYIMESERLKSAESLFTNGSISVREFVRAVAKSELYKNKFFSSNFQTRVIELNYKHLLGRAPYDESEVVYHLDLYENQGFEADIDSYIDSMEYQENFGENIVPYYRGFNTQIGQKTVGFTRMFRLYRGYANSDRSQIEGNTVRLATELGQNAASSVVGPSGANEGWAYRASKAGVTPSKALGGTVPFGSTSRKAYRIEIAGIGANGASSYPSVRRSNKALIVPFEELSATLQRINRSGGKVANITPASL</sequence>
<dbReference type="InterPro" id="IPR038255">
    <property type="entry name" value="PBS_linker_sf"/>
</dbReference>
<comment type="caution">
    <text evidence="10">The sequence shown here is derived from an EMBL/GenBank/DDBJ whole genome shotgun (WGS) entry which is preliminary data.</text>
</comment>
<feature type="domain" description="CpcD-like" evidence="8">
    <location>
        <begin position="238"/>
        <end position="293"/>
    </location>
</feature>
<dbReference type="GO" id="GO:0031676">
    <property type="term" value="C:plasma membrane-derived thylakoid membrane"/>
    <property type="evidence" value="ECO:0007669"/>
    <property type="project" value="UniProtKB-SubCell"/>
</dbReference>
<dbReference type="Gene3D" id="1.10.3130.20">
    <property type="entry name" value="Phycobilisome linker domain"/>
    <property type="match status" value="1"/>
</dbReference>
<dbReference type="PANTHER" id="PTHR34011:SF6">
    <property type="entry name" value="PHYCOBILIPROTEIN APCE"/>
    <property type="match status" value="1"/>
</dbReference>
<reference evidence="11" key="1">
    <citation type="submission" date="2017-05" db="EMBL/GenBank/DDBJ databases">
        <title>Physiological properties and genetic analysis related to exopolysaccharide production of fresh-water unicellular cyanobacterium Aphanothece sacrum, Suizenji Nori, that has been cultured as a food source in Japan.</title>
        <authorList>
            <person name="Kanesaki Y."/>
            <person name="Yoshikawa S."/>
            <person name="Ohki K."/>
        </authorList>
    </citation>
    <scope>NUCLEOTIDE SEQUENCE [LARGE SCALE GENOMIC DNA]</scope>
    <source>
        <strain evidence="11">FPU1</strain>
    </source>
</reference>
<dbReference type="GO" id="GO:0030089">
    <property type="term" value="C:phycobilisome"/>
    <property type="evidence" value="ECO:0007669"/>
    <property type="project" value="UniProtKB-UniRule"/>
</dbReference>
<keyword evidence="3" id="KW-0042">Antenna complex</keyword>
<keyword evidence="6" id="KW-0472">Membrane</keyword>
<dbReference type="PANTHER" id="PTHR34011">
    <property type="entry name" value="PHYCOBILISOME 32.1 KDA LINKER POLYPEPTIDE, PHYCOCYANIN-ASSOCIATED, ROD 2-RELATED"/>
    <property type="match status" value="1"/>
</dbReference>
<dbReference type="EMBL" id="BDQK01000014">
    <property type="protein sequence ID" value="GBF82044.1"/>
    <property type="molecule type" value="Genomic_DNA"/>
</dbReference>
<dbReference type="AlphaFoldDB" id="A0A401ILA6"/>
<dbReference type="Pfam" id="PF00427">
    <property type="entry name" value="PBS_linker_poly"/>
    <property type="match status" value="1"/>
</dbReference>
<accession>A0A401ILA6</accession>
<evidence type="ECO:0000256" key="7">
    <source>
        <dbReference type="PROSITE-ProRule" id="PRU00775"/>
    </source>
</evidence>
<dbReference type="PIRSF" id="PIRSF005898">
    <property type="entry name" value="Phycobilisome_CpeC/CpcI"/>
    <property type="match status" value="1"/>
</dbReference>
<dbReference type="InterPro" id="IPR008213">
    <property type="entry name" value="CpcD-like_dom"/>
</dbReference>
<evidence type="ECO:0000259" key="8">
    <source>
        <dbReference type="PROSITE" id="PS51441"/>
    </source>
</evidence>
<organism evidence="10 11">
    <name type="scientific">Aphanothece sacrum FPU1</name>
    <dbReference type="NCBI Taxonomy" id="1920663"/>
    <lineage>
        <taxon>Bacteria</taxon>
        <taxon>Bacillati</taxon>
        <taxon>Cyanobacteriota</taxon>
        <taxon>Cyanophyceae</taxon>
        <taxon>Oscillatoriophycideae</taxon>
        <taxon>Chroococcales</taxon>
        <taxon>Aphanothecaceae</taxon>
        <taxon>Aphanothece</taxon>
    </lineage>
</organism>
<evidence type="ECO:0000259" key="9">
    <source>
        <dbReference type="PROSITE" id="PS51445"/>
    </source>
</evidence>
<dbReference type="Proteomes" id="UP000287247">
    <property type="component" value="Unassembled WGS sequence"/>
</dbReference>
<evidence type="ECO:0000256" key="5">
    <source>
        <dbReference type="ARBA" id="ARBA00023078"/>
    </source>
</evidence>
<evidence type="ECO:0000256" key="6">
    <source>
        <dbReference type="ARBA" id="ARBA00023136"/>
    </source>
</evidence>
<dbReference type="SMART" id="SM01094">
    <property type="entry name" value="CpcD"/>
    <property type="match status" value="1"/>
</dbReference>
<dbReference type="Pfam" id="PF01383">
    <property type="entry name" value="CpcD"/>
    <property type="match status" value="1"/>
</dbReference>
<keyword evidence="2" id="KW-0602">Photosynthesis</keyword>
<evidence type="ECO:0000256" key="2">
    <source>
        <dbReference type="ARBA" id="ARBA00022531"/>
    </source>
</evidence>
<keyword evidence="4 7" id="KW-0605">Phycobilisome</keyword>